<evidence type="ECO:0000313" key="2">
    <source>
        <dbReference type="EMBL" id="RDY59523.1"/>
    </source>
</evidence>
<dbReference type="AlphaFoldDB" id="A0A371JQ18"/>
<proteinExistence type="predicted"/>
<name>A0A371JQ18_9FLAO</name>
<evidence type="ECO:0000313" key="3">
    <source>
        <dbReference type="Proteomes" id="UP000261828"/>
    </source>
</evidence>
<dbReference type="EMBL" id="QTJX01000002">
    <property type="protein sequence ID" value="RDY59523.1"/>
    <property type="molecule type" value="Genomic_DNA"/>
</dbReference>
<gene>
    <name evidence="2" type="ORF">DX873_09090</name>
</gene>
<keyword evidence="3" id="KW-1185">Reference proteome</keyword>
<feature type="region of interest" description="Disordered" evidence="1">
    <location>
        <begin position="1"/>
        <end position="22"/>
    </location>
</feature>
<evidence type="ECO:0000256" key="1">
    <source>
        <dbReference type="SAM" id="MobiDB-lite"/>
    </source>
</evidence>
<reference evidence="2 3" key="1">
    <citation type="submission" date="2018-08" db="EMBL/GenBank/DDBJ databases">
        <title>Muricauda nanhaiensis sp. nov., isolated from seawater of the South China Sea.</title>
        <authorList>
            <person name="Dang Y."/>
        </authorList>
    </citation>
    <scope>NUCLEOTIDE SEQUENCE [LARGE SCALE GENOMIC DNA]</scope>
    <source>
        <strain evidence="2 3">SM1704</strain>
    </source>
</reference>
<dbReference type="RefSeq" id="WP_116184137.1">
    <property type="nucleotide sequence ID" value="NZ_QTJX01000002.1"/>
</dbReference>
<sequence>MKKWLPSFKRNQSKGNDQKKNDSYLLIDGSFSPSEAADVLLSLLNYKIKFHSVQQLNLEHTEPTDLTYSKTRIQQLKLAKKEITEIILNANRNGHRLEIHSSIKISPTESQI</sequence>
<organism evidence="2 3">
    <name type="scientific">Flagellimonas nanhaiensis</name>
    <dbReference type="NCBI Taxonomy" id="2292706"/>
    <lineage>
        <taxon>Bacteria</taxon>
        <taxon>Pseudomonadati</taxon>
        <taxon>Bacteroidota</taxon>
        <taxon>Flavobacteriia</taxon>
        <taxon>Flavobacteriales</taxon>
        <taxon>Flavobacteriaceae</taxon>
        <taxon>Flagellimonas</taxon>
    </lineage>
</organism>
<comment type="caution">
    <text evidence="2">The sequence shown here is derived from an EMBL/GenBank/DDBJ whole genome shotgun (WGS) entry which is preliminary data.</text>
</comment>
<protein>
    <submittedName>
        <fullName evidence="2">Uncharacterized protein</fullName>
    </submittedName>
</protein>
<dbReference type="Proteomes" id="UP000261828">
    <property type="component" value="Unassembled WGS sequence"/>
</dbReference>
<accession>A0A371JQ18</accession>
<dbReference type="OrthoDB" id="680899at2"/>